<comment type="caution">
    <text evidence="2">The sequence shown here is derived from an EMBL/GenBank/DDBJ whole genome shotgun (WGS) entry which is preliminary data.</text>
</comment>
<name>A0ABW2T9B1_9ACTN</name>
<feature type="domain" description="STAS" evidence="1">
    <location>
        <begin position="21"/>
        <end position="71"/>
    </location>
</feature>
<dbReference type="SUPFAM" id="SSF52091">
    <property type="entry name" value="SpoIIaa-like"/>
    <property type="match status" value="1"/>
</dbReference>
<dbReference type="Pfam" id="PF13466">
    <property type="entry name" value="STAS_2"/>
    <property type="match status" value="1"/>
</dbReference>
<protein>
    <submittedName>
        <fullName evidence="2">STAS domain-containing protein</fullName>
    </submittedName>
</protein>
<evidence type="ECO:0000313" key="3">
    <source>
        <dbReference type="Proteomes" id="UP001596514"/>
    </source>
</evidence>
<gene>
    <name evidence="2" type="ORF">ACFQVD_31605</name>
</gene>
<dbReference type="CDD" id="cd07043">
    <property type="entry name" value="STAS_anti-anti-sigma_factors"/>
    <property type="match status" value="1"/>
</dbReference>
<sequence length="117" mass="12929">MVGEVSHGSLRVLFTDLPVGLRCEGEIDLCTRHILVRALAVAAERTCGDLHADLQGVDFVDVGGLRVLAEIASGMVGDRRLIVRGLRPHAWRIAEICGWSEVLDDRSREGIRQWDNN</sequence>
<dbReference type="InterPro" id="IPR002645">
    <property type="entry name" value="STAS_dom"/>
</dbReference>
<dbReference type="RefSeq" id="WP_343970948.1">
    <property type="nucleotide sequence ID" value="NZ_BAAAGK010000087.1"/>
</dbReference>
<dbReference type="Gene3D" id="3.30.750.24">
    <property type="entry name" value="STAS domain"/>
    <property type="match status" value="1"/>
</dbReference>
<dbReference type="EMBL" id="JBHTEE010000001">
    <property type="protein sequence ID" value="MFC7604663.1"/>
    <property type="molecule type" value="Genomic_DNA"/>
</dbReference>
<evidence type="ECO:0000259" key="1">
    <source>
        <dbReference type="PROSITE" id="PS50801"/>
    </source>
</evidence>
<keyword evidence="3" id="KW-1185">Reference proteome</keyword>
<dbReference type="InterPro" id="IPR058548">
    <property type="entry name" value="MlaB-like_STAS"/>
</dbReference>
<dbReference type="PROSITE" id="PS50801">
    <property type="entry name" value="STAS"/>
    <property type="match status" value="1"/>
</dbReference>
<proteinExistence type="predicted"/>
<dbReference type="InterPro" id="IPR036513">
    <property type="entry name" value="STAS_dom_sf"/>
</dbReference>
<organism evidence="2 3">
    <name type="scientific">Streptosporangium amethystogenes subsp. fukuiense</name>
    <dbReference type="NCBI Taxonomy" id="698418"/>
    <lineage>
        <taxon>Bacteria</taxon>
        <taxon>Bacillati</taxon>
        <taxon>Actinomycetota</taxon>
        <taxon>Actinomycetes</taxon>
        <taxon>Streptosporangiales</taxon>
        <taxon>Streptosporangiaceae</taxon>
        <taxon>Streptosporangium</taxon>
    </lineage>
</organism>
<dbReference type="Proteomes" id="UP001596514">
    <property type="component" value="Unassembled WGS sequence"/>
</dbReference>
<evidence type="ECO:0000313" key="2">
    <source>
        <dbReference type="EMBL" id="MFC7604663.1"/>
    </source>
</evidence>
<reference evidence="3" key="1">
    <citation type="journal article" date="2019" name="Int. J. Syst. Evol. Microbiol.">
        <title>The Global Catalogue of Microorganisms (GCM) 10K type strain sequencing project: providing services to taxonomists for standard genome sequencing and annotation.</title>
        <authorList>
            <consortium name="The Broad Institute Genomics Platform"/>
            <consortium name="The Broad Institute Genome Sequencing Center for Infectious Disease"/>
            <person name="Wu L."/>
            <person name="Ma J."/>
        </authorList>
    </citation>
    <scope>NUCLEOTIDE SEQUENCE [LARGE SCALE GENOMIC DNA]</scope>
    <source>
        <strain evidence="3">JCM 10083</strain>
    </source>
</reference>
<accession>A0ABW2T9B1</accession>